<accession>B0C0Z8</accession>
<proteinExistence type="predicted"/>
<protein>
    <submittedName>
        <fullName evidence="1">Uncharacterized protein</fullName>
    </submittedName>
</protein>
<dbReference type="HOGENOM" id="CLU_2784343_0_0_3"/>
<organism evidence="1 2">
    <name type="scientific">Acaryochloris marina (strain MBIC 11017)</name>
    <dbReference type="NCBI Taxonomy" id="329726"/>
    <lineage>
        <taxon>Bacteria</taxon>
        <taxon>Bacillati</taxon>
        <taxon>Cyanobacteriota</taxon>
        <taxon>Cyanophyceae</taxon>
        <taxon>Acaryochloridales</taxon>
        <taxon>Acaryochloridaceae</taxon>
        <taxon>Acaryochloris</taxon>
    </lineage>
</organism>
<dbReference type="KEGG" id="amr:AM1_2244"/>
<evidence type="ECO:0000313" key="2">
    <source>
        <dbReference type="Proteomes" id="UP000000268"/>
    </source>
</evidence>
<dbReference type="STRING" id="329726.AM1_2244"/>
<dbReference type="AlphaFoldDB" id="B0C0Z8"/>
<dbReference type="Proteomes" id="UP000000268">
    <property type="component" value="Chromosome"/>
</dbReference>
<keyword evidence="2" id="KW-1185">Reference proteome</keyword>
<sequence length="68" mass="7389">MLVLISFAIAGKVLGSALRTEAYSPVEQMVAYTQQTGSTPVQTMKSIDFDLIFNRPNTMPYSAPEACS</sequence>
<reference evidence="1 2" key="1">
    <citation type="journal article" date="2008" name="Proc. Natl. Acad. Sci. U.S.A.">
        <title>Niche adaptation and genome expansion in the chlorophyll d-producing cyanobacterium Acaryochloris marina.</title>
        <authorList>
            <person name="Swingley W.D."/>
            <person name="Chen M."/>
            <person name="Cheung P.C."/>
            <person name="Conrad A.L."/>
            <person name="Dejesa L.C."/>
            <person name="Hao J."/>
            <person name="Honchak B.M."/>
            <person name="Karbach L.E."/>
            <person name="Kurdoglu A."/>
            <person name="Lahiri S."/>
            <person name="Mastrian S.D."/>
            <person name="Miyashita H."/>
            <person name="Page L."/>
            <person name="Ramakrishna P."/>
            <person name="Satoh S."/>
            <person name="Sattley W.M."/>
            <person name="Shimada Y."/>
            <person name="Taylor H.L."/>
            <person name="Tomo T."/>
            <person name="Tsuchiya T."/>
            <person name="Wang Z.T."/>
            <person name="Raymond J."/>
            <person name="Mimuro M."/>
            <person name="Blankenship R.E."/>
            <person name="Touchman J.W."/>
        </authorList>
    </citation>
    <scope>NUCLEOTIDE SEQUENCE [LARGE SCALE GENOMIC DNA]</scope>
    <source>
        <strain evidence="2">MBIC 11017</strain>
    </source>
</reference>
<gene>
    <name evidence="1" type="ordered locus">AM1_2244</name>
</gene>
<dbReference type="EMBL" id="CP000828">
    <property type="protein sequence ID" value="ABW27257.1"/>
    <property type="molecule type" value="Genomic_DNA"/>
</dbReference>
<evidence type="ECO:0000313" key="1">
    <source>
        <dbReference type="EMBL" id="ABW27257.1"/>
    </source>
</evidence>
<name>B0C0Z8_ACAM1</name>